<feature type="transmembrane region" description="Helical" evidence="12">
    <location>
        <begin position="20"/>
        <end position="38"/>
    </location>
</feature>
<evidence type="ECO:0000259" key="14">
    <source>
        <dbReference type="PROSITE" id="PS50035"/>
    </source>
</evidence>
<comment type="caution">
    <text evidence="15">The sequence shown here is derived from an EMBL/GenBank/DDBJ whole genome shotgun (WGS) entry which is preliminary data.</text>
</comment>
<dbReference type="CDD" id="cd09110">
    <property type="entry name" value="PLDc_CLS_1"/>
    <property type="match status" value="1"/>
</dbReference>
<evidence type="ECO:0000256" key="1">
    <source>
        <dbReference type="ARBA" id="ARBA00004651"/>
    </source>
</evidence>
<keyword evidence="6" id="KW-0677">Repeat</keyword>
<dbReference type="Pfam" id="PF13091">
    <property type="entry name" value="PLDc_2"/>
    <property type="match status" value="2"/>
</dbReference>
<protein>
    <recommendedName>
        <fullName evidence="12 13">Cardiolipin synthase</fullName>
        <shortName evidence="12">CL synthase</shortName>
        <ecNumber evidence="12 13">2.7.8.-</ecNumber>
    </recommendedName>
</protein>
<feature type="domain" description="PLD phosphodiesterase" evidence="14">
    <location>
        <begin position="227"/>
        <end position="254"/>
    </location>
</feature>
<feature type="active site" evidence="12">
    <location>
        <position position="421"/>
    </location>
</feature>
<feature type="active site" evidence="12">
    <location>
        <position position="232"/>
    </location>
</feature>
<dbReference type="InterPro" id="IPR027379">
    <property type="entry name" value="CLS_N"/>
</dbReference>
<evidence type="ECO:0000256" key="12">
    <source>
        <dbReference type="HAMAP-Rule" id="MF_01916"/>
    </source>
</evidence>
<evidence type="ECO:0000256" key="8">
    <source>
        <dbReference type="ARBA" id="ARBA00023098"/>
    </source>
</evidence>
<keyword evidence="8 12" id="KW-0443">Lipid metabolism</keyword>
<proteinExistence type="inferred from homology"/>
<dbReference type="PANTHER" id="PTHR21248:SF22">
    <property type="entry name" value="PHOSPHOLIPASE D"/>
    <property type="match status" value="1"/>
</dbReference>
<feature type="active site" evidence="12">
    <location>
        <position position="234"/>
    </location>
</feature>
<evidence type="ECO:0000313" key="15">
    <source>
        <dbReference type="EMBL" id="KXB58321.1"/>
    </source>
</evidence>
<comment type="catalytic activity">
    <reaction evidence="12">
        <text>2 a 1,2-diacyl-sn-glycero-3-phospho-(1'-sn-glycerol) = a cardiolipin + glycerol</text>
        <dbReference type="Rhea" id="RHEA:31451"/>
        <dbReference type="ChEBI" id="CHEBI:17754"/>
        <dbReference type="ChEBI" id="CHEBI:62237"/>
        <dbReference type="ChEBI" id="CHEBI:64716"/>
    </reaction>
</comment>
<dbReference type="InterPro" id="IPR022924">
    <property type="entry name" value="Cardiolipin_synthase"/>
</dbReference>
<comment type="subcellular location">
    <subcellularLocation>
        <location evidence="1 12">Cell membrane</location>
        <topology evidence="1 12">Multi-pass membrane protein</topology>
    </subcellularLocation>
</comment>
<evidence type="ECO:0000256" key="4">
    <source>
        <dbReference type="ARBA" id="ARBA00022679"/>
    </source>
</evidence>
<comment type="similarity">
    <text evidence="12">Belongs to the phospholipase D family. Cardiolipin synthase subfamily.</text>
</comment>
<dbReference type="Gene3D" id="3.30.870.10">
    <property type="entry name" value="Endonuclease Chain A"/>
    <property type="match status" value="2"/>
</dbReference>
<dbReference type="Proteomes" id="UP000070467">
    <property type="component" value="Unassembled WGS sequence"/>
</dbReference>
<evidence type="ECO:0000256" key="6">
    <source>
        <dbReference type="ARBA" id="ARBA00022737"/>
    </source>
</evidence>
<evidence type="ECO:0000256" key="13">
    <source>
        <dbReference type="NCBIfam" id="TIGR04265"/>
    </source>
</evidence>
<keyword evidence="11 12" id="KW-1208">Phospholipid metabolism</keyword>
<reference evidence="15 16" key="1">
    <citation type="submission" date="2016-01" db="EMBL/GenBank/DDBJ databases">
        <authorList>
            <person name="Mitreva M."/>
            <person name="Pepin K.H."/>
            <person name="Mihindukulasuriya K.A."/>
            <person name="Fulton R."/>
            <person name="Fronick C."/>
            <person name="O'Laughlin M."/>
            <person name="Miner T."/>
            <person name="Herter B."/>
            <person name="Rosa B.A."/>
            <person name="Cordes M."/>
            <person name="Tomlinson C."/>
            <person name="Wollam A."/>
            <person name="Palsikar V.B."/>
            <person name="Mardis E.R."/>
            <person name="Wilson R.K."/>
        </authorList>
    </citation>
    <scope>NUCLEOTIDE SEQUENCE [LARGE SCALE GENOMIC DNA]</scope>
    <source>
        <strain evidence="15 16">KA00071</strain>
    </source>
</reference>
<feature type="transmembrane region" description="Helical" evidence="12">
    <location>
        <begin position="47"/>
        <end position="67"/>
    </location>
</feature>
<evidence type="ECO:0000256" key="2">
    <source>
        <dbReference type="ARBA" id="ARBA00022475"/>
    </source>
</evidence>
<dbReference type="CDD" id="cd09112">
    <property type="entry name" value="PLDc_CLS_2"/>
    <property type="match status" value="1"/>
</dbReference>
<dbReference type="PROSITE" id="PS50035">
    <property type="entry name" value="PLD"/>
    <property type="match status" value="2"/>
</dbReference>
<evidence type="ECO:0000256" key="7">
    <source>
        <dbReference type="ARBA" id="ARBA00022989"/>
    </source>
</evidence>
<sequence length="496" mass="58224">MLYNSIFNINFFSFFHNFDTLFIFYLANIITVMVIIFLESKKPSSSWAWILVLLLIPHFGLLLYLIFGRPIYRDKIFPFTKEQKIKFQQYIFKRKSPFSLYNNEYITFHHKSLIELNFRSDQAFLTTKNDVKIITTGGEKFKLLFEDIEKATNYIYIQYYILKKDNIGKKLFSLLKKKLKEGVKVYILYDDIGSRTLNKISLNSINRLGAFTKSFFKSSLPLINFRLNYRNHRKIVVIDGKIGYIGGYNVGDEYLGNNKKFGPWRDIHLRIRGEAVALLNLRFIDDWNSQINNNDFKDEKIENYGESEFENIDSNIPIQVVTSGPDEQIDQIKYGFLHMIKSARKYIYIQSPYFIPDEGVMDSLKMAILSGTKVKIMIPKKSDHPFVRWANYYNVGKLVKLGAKIYEYEKGFLHSKLVIIDDEVTSVGSANFDNRSFKLNFEINTFIYDDQICKKFRSIFDEDIKNSSLLTKKIYDQRSTITKIKEAISRLISPIL</sequence>
<dbReference type="InterPro" id="IPR025202">
    <property type="entry name" value="PLD-like_dom"/>
</dbReference>
<dbReference type="SUPFAM" id="SSF56024">
    <property type="entry name" value="Phospholipase D/nuclease"/>
    <property type="match status" value="2"/>
</dbReference>
<dbReference type="SMART" id="SM00155">
    <property type="entry name" value="PLDc"/>
    <property type="match status" value="2"/>
</dbReference>
<dbReference type="InterPro" id="IPR001736">
    <property type="entry name" value="PLipase_D/transphosphatidylase"/>
</dbReference>
<evidence type="ECO:0000256" key="11">
    <source>
        <dbReference type="ARBA" id="ARBA00023264"/>
    </source>
</evidence>
<evidence type="ECO:0000313" key="16">
    <source>
        <dbReference type="Proteomes" id="UP000070467"/>
    </source>
</evidence>
<dbReference type="EMBL" id="LSDB01000017">
    <property type="protein sequence ID" value="KXB58321.1"/>
    <property type="molecule type" value="Genomic_DNA"/>
</dbReference>
<keyword evidence="5 12" id="KW-0812">Transmembrane</keyword>
<keyword evidence="7 12" id="KW-1133">Transmembrane helix</keyword>
<dbReference type="EC" id="2.7.8.-" evidence="12 13"/>
<evidence type="ECO:0000256" key="10">
    <source>
        <dbReference type="ARBA" id="ARBA00023209"/>
    </source>
</evidence>
<keyword evidence="3 12" id="KW-0444">Lipid biosynthesis</keyword>
<comment type="function">
    <text evidence="12">Catalyzes the reversible phosphatidyl group transfer from one phosphatidylglycerol molecule to another to form cardiolipin (CL) (diphosphatidylglycerol) and glycerol.</text>
</comment>
<dbReference type="InterPro" id="IPR030874">
    <property type="entry name" value="Cardiolipin_synth_Firmi"/>
</dbReference>
<dbReference type="Pfam" id="PF13396">
    <property type="entry name" value="PLDc_N"/>
    <property type="match status" value="1"/>
</dbReference>
<organism evidence="15 16">
    <name type="scientific">Gemelliphila asaccharolytica</name>
    <dbReference type="NCBI Taxonomy" id="502393"/>
    <lineage>
        <taxon>Bacteria</taxon>
        <taxon>Bacillati</taxon>
        <taxon>Bacillota</taxon>
        <taxon>Bacilli</taxon>
        <taxon>Bacillales</taxon>
        <taxon>Gemellaceae</taxon>
        <taxon>Gemelliphila</taxon>
    </lineage>
</organism>
<dbReference type="HAMAP" id="MF_01916">
    <property type="entry name" value="Cardiolipin_synth_Cls"/>
    <property type="match status" value="1"/>
</dbReference>
<dbReference type="RefSeq" id="WP_083505621.1">
    <property type="nucleotide sequence ID" value="NZ_KQ959870.1"/>
</dbReference>
<feature type="active site" evidence="12">
    <location>
        <position position="239"/>
    </location>
</feature>
<evidence type="ECO:0000256" key="9">
    <source>
        <dbReference type="ARBA" id="ARBA00023136"/>
    </source>
</evidence>
<dbReference type="PANTHER" id="PTHR21248">
    <property type="entry name" value="CARDIOLIPIN SYNTHASE"/>
    <property type="match status" value="1"/>
</dbReference>
<keyword evidence="16" id="KW-1185">Reference proteome</keyword>
<feature type="active site" evidence="12">
    <location>
        <position position="416"/>
    </location>
</feature>
<feature type="domain" description="PLD phosphodiesterase" evidence="14">
    <location>
        <begin position="409"/>
        <end position="436"/>
    </location>
</feature>
<evidence type="ECO:0000256" key="3">
    <source>
        <dbReference type="ARBA" id="ARBA00022516"/>
    </source>
</evidence>
<accession>A0ABR5TM98</accession>
<dbReference type="NCBIfam" id="TIGR04265">
    <property type="entry name" value="bac_cardiolipin"/>
    <property type="match status" value="1"/>
</dbReference>
<gene>
    <name evidence="15" type="ORF">HMPREF1871_00547</name>
</gene>
<keyword evidence="4 12" id="KW-0808">Transferase</keyword>
<keyword evidence="9 12" id="KW-0472">Membrane</keyword>
<feature type="active site" evidence="12">
    <location>
        <position position="414"/>
    </location>
</feature>
<evidence type="ECO:0000256" key="5">
    <source>
        <dbReference type="ARBA" id="ARBA00022692"/>
    </source>
</evidence>
<name>A0ABR5TM98_9BACL</name>
<keyword evidence="2 12" id="KW-1003">Cell membrane</keyword>
<keyword evidence="10 12" id="KW-0594">Phospholipid biosynthesis</keyword>